<dbReference type="PANTHER" id="PTHR11638:SF18">
    <property type="entry name" value="HEAT SHOCK PROTEIN 104"/>
    <property type="match status" value="1"/>
</dbReference>
<comment type="function">
    <text evidence="3">Part of a stress-induced multi-chaperone system, it is involved in the recovery of the cell from heat-induced damage, in cooperation with DnaK, DnaJ and GrpE. Acts before DnaK, in the processing of protein aggregates. Protein binding stimulates the ATPase activity; ATP hydrolysis unfolds the denatured protein aggregates, which probably helps expose new hydrophobic binding sites on the surface of ClpB-bound aggregates, contributing to the solubilization and refolding of denatured protein aggregates by DnaK.</text>
</comment>
<dbReference type="Gene3D" id="3.40.50.300">
    <property type="entry name" value="P-loop containing nucleotide triphosphate hydrolases"/>
    <property type="match status" value="1"/>
</dbReference>
<evidence type="ECO:0000259" key="4">
    <source>
        <dbReference type="SMART" id="SM00382"/>
    </source>
</evidence>
<dbReference type="AlphaFoldDB" id="A0A9X3XPV1"/>
<dbReference type="Pfam" id="PF00004">
    <property type="entry name" value="AAA"/>
    <property type="match status" value="1"/>
</dbReference>
<evidence type="ECO:0000256" key="1">
    <source>
        <dbReference type="ARBA" id="ARBA00022741"/>
    </source>
</evidence>
<dbReference type="RefSeq" id="WP_002325266.1">
    <property type="nucleotide sequence ID" value="NZ_CAACYB010000001.1"/>
</dbReference>
<dbReference type="SUPFAM" id="SSF52540">
    <property type="entry name" value="P-loop containing nucleoside triphosphate hydrolases"/>
    <property type="match status" value="2"/>
</dbReference>
<gene>
    <name evidence="5" type="ORF">M3X98_00765</name>
</gene>
<accession>A0A9X3XPV1</accession>
<dbReference type="InterPro" id="IPR003593">
    <property type="entry name" value="AAA+_ATPase"/>
</dbReference>
<keyword evidence="1" id="KW-0547">Nucleotide-binding</keyword>
<dbReference type="SMART" id="SM00382">
    <property type="entry name" value="AAA"/>
    <property type="match status" value="1"/>
</dbReference>
<dbReference type="GO" id="GO:0005737">
    <property type="term" value="C:cytoplasm"/>
    <property type="evidence" value="ECO:0007669"/>
    <property type="project" value="TreeGrafter"/>
</dbReference>
<dbReference type="GO" id="GO:0016887">
    <property type="term" value="F:ATP hydrolysis activity"/>
    <property type="evidence" value="ECO:0007669"/>
    <property type="project" value="InterPro"/>
</dbReference>
<dbReference type="GO" id="GO:0034605">
    <property type="term" value="P:cellular response to heat"/>
    <property type="evidence" value="ECO:0007669"/>
    <property type="project" value="TreeGrafter"/>
</dbReference>
<dbReference type="InterPro" id="IPR003959">
    <property type="entry name" value="ATPase_AAA_core"/>
</dbReference>
<evidence type="ECO:0000256" key="3">
    <source>
        <dbReference type="ARBA" id="ARBA00025613"/>
    </source>
</evidence>
<dbReference type="CDD" id="cd00009">
    <property type="entry name" value="AAA"/>
    <property type="match status" value="1"/>
</dbReference>
<protein>
    <submittedName>
        <fullName evidence="5">AAA family ATPase</fullName>
    </submittedName>
</protein>
<keyword evidence="2" id="KW-0067">ATP-binding</keyword>
<reference evidence="5" key="1">
    <citation type="submission" date="2022-05" db="EMBL/GenBank/DDBJ databases">
        <title>Draft genome sequences of Clostridium perfringens strains isolated from Peru.</title>
        <authorList>
            <person name="Hurtado R."/>
            <person name="Lima L."/>
            <person name="Sousa T."/>
            <person name="Jaiswal A.K."/>
            <person name="Tiwari S."/>
            <person name="Maturrano L."/>
            <person name="Brenig B."/>
            <person name="Azevedo V."/>
        </authorList>
    </citation>
    <scope>NUCLEOTIDE SEQUENCE</scope>
    <source>
        <strain evidence="5">CP4</strain>
    </source>
</reference>
<comment type="caution">
    <text evidence="5">The sequence shown here is derived from an EMBL/GenBank/DDBJ whole genome shotgun (WGS) entry which is preliminary data.</text>
</comment>
<feature type="domain" description="AAA+ ATPase" evidence="4">
    <location>
        <begin position="122"/>
        <end position="250"/>
    </location>
</feature>
<dbReference type="GO" id="GO:0005524">
    <property type="term" value="F:ATP binding"/>
    <property type="evidence" value="ECO:0007669"/>
    <property type="project" value="UniProtKB-KW"/>
</dbReference>
<evidence type="ECO:0000313" key="5">
    <source>
        <dbReference type="EMBL" id="MDC4246594.1"/>
    </source>
</evidence>
<dbReference type="InterPro" id="IPR050130">
    <property type="entry name" value="ClpA_ClpB"/>
</dbReference>
<dbReference type="PANTHER" id="PTHR11638">
    <property type="entry name" value="ATP-DEPENDENT CLP PROTEASE"/>
    <property type="match status" value="1"/>
</dbReference>
<dbReference type="EMBL" id="JAMWMK010000001">
    <property type="protein sequence ID" value="MDC4246594.1"/>
    <property type="molecule type" value="Genomic_DNA"/>
</dbReference>
<dbReference type="Proteomes" id="UP001141166">
    <property type="component" value="Unassembled WGS sequence"/>
</dbReference>
<organism evidence="5 6">
    <name type="scientific">Enterococcus faecium</name>
    <name type="common">Streptococcus faecium</name>
    <dbReference type="NCBI Taxonomy" id="1352"/>
    <lineage>
        <taxon>Bacteria</taxon>
        <taxon>Bacillati</taxon>
        <taxon>Bacillota</taxon>
        <taxon>Bacilli</taxon>
        <taxon>Lactobacillales</taxon>
        <taxon>Enterococcaceae</taxon>
        <taxon>Enterococcus</taxon>
    </lineage>
</organism>
<sequence length="322" mass="37116">MTYKHVILNENYVQQLNNTFPLPHSDETNNIHLLIAKIKNFTNGFSLEKTLEDFLIHLKTTDSDLLDFTQKIINTSTKKRKEPNLPSEIKSMGYFFSNKPLSVFSGRIHELDFVNLTTKRKIKNNLLIVGEPGTGKTTLIHQFSKQSDNPIFVVEMNKIISDTKYRGEFESKFTMLIEAALDLNFIIFIDEIHILLGAGKVDGGFSGADIIKPYITNPEIILFGATTKDEYKIIMKDTALERRFNVLFLNEVPKDILYQIYLKLLEYLNISTLSITDFDSIINQLDEIHGRNYPDKLIDYLDFYAANEQLGNKFDMTSLYKE</sequence>
<evidence type="ECO:0000313" key="6">
    <source>
        <dbReference type="Proteomes" id="UP001141166"/>
    </source>
</evidence>
<proteinExistence type="predicted"/>
<evidence type="ECO:0000256" key="2">
    <source>
        <dbReference type="ARBA" id="ARBA00022840"/>
    </source>
</evidence>
<dbReference type="InterPro" id="IPR027417">
    <property type="entry name" value="P-loop_NTPase"/>
</dbReference>
<name>A0A9X3XPV1_ENTFC</name>